<dbReference type="EMBL" id="FQYR01000005">
    <property type="protein sequence ID" value="SHJ91489.1"/>
    <property type="molecule type" value="Genomic_DNA"/>
</dbReference>
<gene>
    <name evidence="1" type="ORF">SAMN02745181_2759</name>
</gene>
<dbReference type="SUPFAM" id="SSF51735">
    <property type="entry name" value="NAD(P)-binding Rossmann-fold domains"/>
    <property type="match status" value="1"/>
</dbReference>
<accession>A0A1M6N6Y7</accession>
<dbReference type="InterPro" id="IPR003462">
    <property type="entry name" value="ODC_Mu_crystall"/>
</dbReference>
<evidence type="ECO:0000313" key="2">
    <source>
        <dbReference type="Proteomes" id="UP000184510"/>
    </source>
</evidence>
<dbReference type="GO" id="GO:0005737">
    <property type="term" value="C:cytoplasm"/>
    <property type="evidence" value="ECO:0007669"/>
    <property type="project" value="TreeGrafter"/>
</dbReference>
<name>A0A1M6N6Y7_9BACT</name>
<evidence type="ECO:0000313" key="1">
    <source>
        <dbReference type="EMBL" id="SHJ91489.1"/>
    </source>
</evidence>
<dbReference type="STRING" id="1123071.SAMN02745181_2759"/>
<dbReference type="AlphaFoldDB" id="A0A1M6N6Y7"/>
<dbReference type="PANTHER" id="PTHR13812:SF19">
    <property type="entry name" value="KETIMINE REDUCTASE MU-CRYSTALLIN"/>
    <property type="match status" value="1"/>
</dbReference>
<dbReference type="InterPro" id="IPR036291">
    <property type="entry name" value="NAD(P)-bd_dom_sf"/>
</dbReference>
<dbReference type="InterPro" id="IPR023401">
    <property type="entry name" value="ODC_N"/>
</dbReference>
<protein>
    <submittedName>
        <fullName evidence="1">Ornithine cyclodeaminase</fullName>
    </submittedName>
</protein>
<dbReference type="PANTHER" id="PTHR13812">
    <property type="entry name" value="KETIMINE REDUCTASE MU-CRYSTALLIN"/>
    <property type="match status" value="1"/>
</dbReference>
<dbReference type="Pfam" id="PF02423">
    <property type="entry name" value="OCD_Mu_crystall"/>
    <property type="match status" value="1"/>
</dbReference>
<organism evidence="1 2">
    <name type="scientific">Rubritalea squalenifaciens DSM 18772</name>
    <dbReference type="NCBI Taxonomy" id="1123071"/>
    <lineage>
        <taxon>Bacteria</taxon>
        <taxon>Pseudomonadati</taxon>
        <taxon>Verrucomicrobiota</taxon>
        <taxon>Verrucomicrobiia</taxon>
        <taxon>Verrucomicrobiales</taxon>
        <taxon>Rubritaleaceae</taxon>
        <taxon>Rubritalea</taxon>
    </lineage>
</organism>
<dbReference type="InParanoid" id="A0A1M6N6Y7"/>
<dbReference type="PIRSF" id="PIRSF001439">
    <property type="entry name" value="CryM"/>
    <property type="match status" value="1"/>
</dbReference>
<proteinExistence type="predicted"/>
<dbReference type="Proteomes" id="UP000184510">
    <property type="component" value="Unassembled WGS sequence"/>
</dbReference>
<sequence>MLGGMNVKLIDQKLVAECLKMPRAIELMKSAYADLTEGNVDSPLRTALVNEGGTVLYKPAYGEGAGIFCVKVVSVFADNVNKGLPVTPGIIVVNSAETGMPLAILEAGYLTALRTGAATGIATKVMAPEDSKVGALFGTGGQSRHQLEAMLCARSFERIYVFSRQEANAIRFCQDNRDIAGDCELIANPDRKVLKECDVITTSTTSPTAVFSDEEISDRVHINAIGSLGAQRTEISAETLLRSDVVVDQRAACLAEAGEICLMRDAGLIDDDYCPVEIGELILGKQCLGERNKPTVFKSVGNAAQDLVCSAEIYRYALDQGLGVDAVL</sequence>
<keyword evidence="2" id="KW-1185">Reference proteome</keyword>
<dbReference type="Gene3D" id="3.30.1780.10">
    <property type="entry name" value="ornithine cyclodeaminase, domain 1"/>
    <property type="match status" value="1"/>
</dbReference>
<dbReference type="Gene3D" id="3.40.50.720">
    <property type="entry name" value="NAD(P)-binding Rossmann-like Domain"/>
    <property type="match status" value="1"/>
</dbReference>
<reference evidence="1 2" key="1">
    <citation type="submission" date="2016-11" db="EMBL/GenBank/DDBJ databases">
        <authorList>
            <person name="Jaros S."/>
            <person name="Januszkiewicz K."/>
            <person name="Wedrychowicz H."/>
        </authorList>
    </citation>
    <scope>NUCLEOTIDE SEQUENCE [LARGE SCALE GENOMIC DNA]</scope>
    <source>
        <strain evidence="1 2">DSM 18772</strain>
    </source>
</reference>